<comment type="caution">
    <text evidence="1">The sequence shown here is derived from an EMBL/GenBank/DDBJ whole genome shotgun (WGS) entry which is preliminary data.</text>
</comment>
<evidence type="ECO:0000313" key="2">
    <source>
        <dbReference type="Proteomes" id="UP001372338"/>
    </source>
</evidence>
<dbReference type="EMBL" id="JAYWIO010000008">
    <property type="protein sequence ID" value="KAK7244114.1"/>
    <property type="molecule type" value="Genomic_DNA"/>
</dbReference>
<dbReference type="AlphaFoldDB" id="A0AAN9E075"/>
<evidence type="ECO:0000313" key="1">
    <source>
        <dbReference type="EMBL" id="KAK7244114.1"/>
    </source>
</evidence>
<gene>
    <name evidence="1" type="ORF">RIF29_38932</name>
</gene>
<sequence length="137" mass="15226">MNDRVPTPLKLREIHTFSTRQMNLSRPPFKSINSSSLQCSHGVKNFFLFLLHSKFLILCCTRVAFRYRCFASHHGCAVHLNRLRIASSQSYVAVPLVLVAVADGDLTNSEPLSSPPTTATFVAPLSLPDFLVKACVH</sequence>
<protein>
    <submittedName>
        <fullName evidence="1">Uncharacterized protein</fullName>
    </submittedName>
</protein>
<accession>A0AAN9E075</accession>
<proteinExistence type="predicted"/>
<reference evidence="1 2" key="1">
    <citation type="submission" date="2024-01" db="EMBL/GenBank/DDBJ databases">
        <title>The genomes of 5 underutilized Papilionoideae crops provide insights into root nodulation and disease resistanc.</title>
        <authorList>
            <person name="Yuan L."/>
        </authorList>
    </citation>
    <scope>NUCLEOTIDE SEQUENCE [LARGE SCALE GENOMIC DNA]</scope>
    <source>
        <strain evidence="1">ZHUSHIDOU_FW_LH</strain>
        <tissue evidence="1">Leaf</tissue>
    </source>
</reference>
<name>A0AAN9E075_CROPI</name>
<keyword evidence="2" id="KW-1185">Reference proteome</keyword>
<organism evidence="1 2">
    <name type="scientific">Crotalaria pallida</name>
    <name type="common">Smooth rattlebox</name>
    <name type="synonym">Crotalaria striata</name>
    <dbReference type="NCBI Taxonomy" id="3830"/>
    <lineage>
        <taxon>Eukaryota</taxon>
        <taxon>Viridiplantae</taxon>
        <taxon>Streptophyta</taxon>
        <taxon>Embryophyta</taxon>
        <taxon>Tracheophyta</taxon>
        <taxon>Spermatophyta</taxon>
        <taxon>Magnoliopsida</taxon>
        <taxon>eudicotyledons</taxon>
        <taxon>Gunneridae</taxon>
        <taxon>Pentapetalae</taxon>
        <taxon>rosids</taxon>
        <taxon>fabids</taxon>
        <taxon>Fabales</taxon>
        <taxon>Fabaceae</taxon>
        <taxon>Papilionoideae</taxon>
        <taxon>50 kb inversion clade</taxon>
        <taxon>genistoids sensu lato</taxon>
        <taxon>core genistoids</taxon>
        <taxon>Crotalarieae</taxon>
        <taxon>Crotalaria</taxon>
    </lineage>
</organism>
<dbReference type="Proteomes" id="UP001372338">
    <property type="component" value="Unassembled WGS sequence"/>
</dbReference>